<dbReference type="EMBL" id="KE148181">
    <property type="protein sequence ID" value="EPE02330.1"/>
    <property type="molecule type" value="Genomic_DNA"/>
</dbReference>
<feature type="region of interest" description="Disordered" evidence="1">
    <location>
        <begin position="124"/>
        <end position="144"/>
    </location>
</feature>
<proteinExistence type="predicted"/>
<dbReference type="AlphaFoldDB" id="S3CP23"/>
<accession>S3CP23</accession>
<reference evidence="2 3" key="1">
    <citation type="journal article" date="2013" name="BMC Genomics">
        <title>The genome and transcriptome of the pine saprophyte Ophiostoma piceae, and a comparison with the bark beetle-associated pine pathogen Grosmannia clavigera.</title>
        <authorList>
            <person name="Haridas S."/>
            <person name="Wang Y."/>
            <person name="Lim L."/>
            <person name="Massoumi Alamouti S."/>
            <person name="Jackman S."/>
            <person name="Docking R."/>
            <person name="Robertson G."/>
            <person name="Birol I."/>
            <person name="Bohlmann J."/>
            <person name="Breuil C."/>
        </authorList>
    </citation>
    <scope>NUCLEOTIDE SEQUENCE [LARGE SCALE GENOMIC DNA]</scope>
    <source>
        <strain evidence="2 3">UAMH 11346</strain>
    </source>
</reference>
<evidence type="ECO:0000313" key="3">
    <source>
        <dbReference type="Proteomes" id="UP000016923"/>
    </source>
</evidence>
<name>S3CP23_OPHP1</name>
<gene>
    <name evidence="2" type="ORF">F503_06530</name>
</gene>
<feature type="region of interest" description="Disordered" evidence="1">
    <location>
        <begin position="1"/>
        <end position="35"/>
    </location>
</feature>
<dbReference type="HOGENOM" id="CLU_1086537_0_0_1"/>
<dbReference type="OrthoDB" id="4684492at2759"/>
<organism evidence="2 3">
    <name type="scientific">Ophiostoma piceae (strain UAMH 11346)</name>
    <name type="common">Sap stain fungus</name>
    <dbReference type="NCBI Taxonomy" id="1262450"/>
    <lineage>
        <taxon>Eukaryota</taxon>
        <taxon>Fungi</taxon>
        <taxon>Dikarya</taxon>
        <taxon>Ascomycota</taxon>
        <taxon>Pezizomycotina</taxon>
        <taxon>Sordariomycetes</taxon>
        <taxon>Sordariomycetidae</taxon>
        <taxon>Ophiostomatales</taxon>
        <taxon>Ophiostomataceae</taxon>
        <taxon>Ophiostoma</taxon>
    </lineage>
</organism>
<dbReference type="Proteomes" id="UP000016923">
    <property type="component" value="Unassembled WGS sequence"/>
</dbReference>
<protein>
    <submittedName>
        <fullName evidence="2">Uncharacterized protein</fullName>
    </submittedName>
</protein>
<evidence type="ECO:0000313" key="2">
    <source>
        <dbReference type="EMBL" id="EPE02330.1"/>
    </source>
</evidence>
<dbReference type="eggNOG" id="ENOG502TKE0">
    <property type="taxonomic scope" value="Eukaryota"/>
</dbReference>
<evidence type="ECO:0000256" key="1">
    <source>
        <dbReference type="SAM" id="MobiDB-lite"/>
    </source>
</evidence>
<feature type="region of interest" description="Disordered" evidence="1">
    <location>
        <begin position="255"/>
        <end position="279"/>
    </location>
</feature>
<sequence>MLEKSMAPPLPQRPSPSGTPFGGTGLGFAAASSSRSPSVSNISNIGNIGGNASGVSGAPVSSPFAPRLSAQHERLMLELLPFKDAAQFREWLGFLEGDWDEYCRDYLEPQYHAALYDGATGLPLEIPGSAPDDPEPDKTTTASRAKDAINSQSVQFLAYHPLAQDKQNWTPEDHAVRFLVTAIADSLLRKVWQERDWRKRPVEIARAVYEVLSYKREGYAEYQLQLWVQRQQQRQLQAAQGGKGHGGATTAETLSRQHNLPARRGASDNLMDSPPEYNY</sequence>
<dbReference type="VEuPathDB" id="FungiDB:F503_06530"/>
<keyword evidence="3" id="KW-1185">Reference proteome</keyword>